<gene>
    <name evidence="3" type="ORF">SAMN02745724_03829</name>
</gene>
<keyword evidence="1" id="KW-0732">Signal</keyword>
<proteinExistence type="predicted"/>
<dbReference type="AlphaFoldDB" id="A0A1I1QIR6"/>
<dbReference type="RefSeq" id="WP_091988339.1">
    <property type="nucleotide sequence ID" value="NZ_FOLO01000040.1"/>
</dbReference>
<dbReference type="InterPro" id="IPR029058">
    <property type="entry name" value="AB_hydrolase_fold"/>
</dbReference>
<evidence type="ECO:0000259" key="2">
    <source>
        <dbReference type="Pfam" id="PF00561"/>
    </source>
</evidence>
<protein>
    <submittedName>
        <fullName evidence="3">Esterase/lipase</fullName>
    </submittedName>
</protein>
<sequence>MPIKLSFYLILFTFSGLSFANNTCDNLISNTQIHQKLINQGTYRNEFSRDKSAKINFDYTVETPFSEYLAFAKKQIIQSNPRALWSCEKYKTAMFQQYKQNNTANVLNLISPYELTIKNNNKVIILIHGLTDTPYHFHDLSKQFYEMGFDVRTLLLPGHGTTPTELSKTSYKDWQLATHYIIENSKKDYEQVLLGGFSTGGALIFDYLQKNNKDDKIKAALFWSLGSEAKSSNAWLSPYLNYLPFLTWLDKAADIDFAKYESFPLNAAAQFYLLSENITDLLDVPLSKSFNIPFFAVSSDVDNTINSETSYKLFSKWQQKKETKNAMLSRYDENTNTTIALCDKKPCYKILDISHTGVTNAYYNPLYGQNSQYRNCSHYLSEPNLYINCLKTDTFGENHEKNTAQFGTSDKTMARLTFNPHFDKMLHDIKQFLKNNALLNKGS</sequence>
<feature type="signal peptide" evidence="1">
    <location>
        <begin position="1"/>
        <end position="20"/>
    </location>
</feature>
<evidence type="ECO:0000256" key="1">
    <source>
        <dbReference type="SAM" id="SignalP"/>
    </source>
</evidence>
<dbReference type="InterPro" id="IPR000073">
    <property type="entry name" value="AB_hydrolase_1"/>
</dbReference>
<evidence type="ECO:0000313" key="3">
    <source>
        <dbReference type="EMBL" id="SFD19718.1"/>
    </source>
</evidence>
<feature type="domain" description="AB hydrolase-1" evidence="2">
    <location>
        <begin position="123"/>
        <end position="244"/>
    </location>
</feature>
<dbReference type="STRING" id="1123010.SAMN02745724_03829"/>
<dbReference type="OrthoDB" id="8476759at2"/>
<dbReference type="Gene3D" id="3.40.50.1820">
    <property type="entry name" value="alpha/beta hydrolase"/>
    <property type="match status" value="1"/>
</dbReference>
<dbReference type="SUPFAM" id="SSF53474">
    <property type="entry name" value="alpha/beta-Hydrolases"/>
    <property type="match status" value="1"/>
</dbReference>
<name>A0A1I1QIR6_9GAMM</name>
<keyword evidence="4" id="KW-1185">Reference proteome</keyword>
<organism evidence="3 4">
    <name type="scientific">Pseudoalteromonas denitrificans DSM 6059</name>
    <dbReference type="NCBI Taxonomy" id="1123010"/>
    <lineage>
        <taxon>Bacteria</taxon>
        <taxon>Pseudomonadati</taxon>
        <taxon>Pseudomonadota</taxon>
        <taxon>Gammaproteobacteria</taxon>
        <taxon>Alteromonadales</taxon>
        <taxon>Pseudoalteromonadaceae</taxon>
        <taxon>Pseudoalteromonas</taxon>
    </lineage>
</organism>
<accession>A0A1I1QIR6</accession>
<feature type="chain" id="PRO_5011795784" evidence="1">
    <location>
        <begin position="21"/>
        <end position="443"/>
    </location>
</feature>
<dbReference type="EMBL" id="FOLO01000040">
    <property type="protein sequence ID" value="SFD19718.1"/>
    <property type="molecule type" value="Genomic_DNA"/>
</dbReference>
<dbReference type="ESTHER" id="9gamm-a0a1i1qir6">
    <property type="family name" value="Bacterial_lip_FamI.8"/>
</dbReference>
<evidence type="ECO:0000313" key="4">
    <source>
        <dbReference type="Proteomes" id="UP000198862"/>
    </source>
</evidence>
<reference evidence="3 4" key="1">
    <citation type="submission" date="2016-10" db="EMBL/GenBank/DDBJ databases">
        <authorList>
            <person name="de Groot N.N."/>
        </authorList>
    </citation>
    <scope>NUCLEOTIDE SEQUENCE [LARGE SCALE GENOMIC DNA]</scope>
    <source>
        <strain evidence="3 4">DSM 6059</strain>
    </source>
</reference>
<dbReference type="Proteomes" id="UP000198862">
    <property type="component" value="Unassembled WGS sequence"/>
</dbReference>
<dbReference type="Pfam" id="PF00561">
    <property type="entry name" value="Abhydrolase_1"/>
    <property type="match status" value="1"/>
</dbReference>